<dbReference type="Proteomes" id="UP000253729">
    <property type="component" value="Unassembled WGS sequence"/>
</dbReference>
<evidence type="ECO:0000313" key="1">
    <source>
        <dbReference type="EMBL" id="RDH34452.1"/>
    </source>
</evidence>
<accession>A0A3F3Q6A4</accession>
<gene>
    <name evidence="1" type="ORF">BDQ94DRAFT_19645</name>
</gene>
<dbReference type="RefSeq" id="XP_026627474.1">
    <property type="nucleotide sequence ID" value="XM_026775194.1"/>
</dbReference>
<reference evidence="1 2" key="1">
    <citation type="submission" date="2018-07" db="EMBL/GenBank/DDBJ databases">
        <title>The genomes of Aspergillus section Nigri reveals drivers in fungal speciation.</title>
        <authorList>
            <consortium name="DOE Joint Genome Institute"/>
            <person name="Vesth T.C."/>
            <person name="Nybo J."/>
            <person name="Theobald S."/>
            <person name="Brandl J."/>
            <person name="Frisvad J.C."/>
            <person name="Nielsen K.F."/>
            <person name="Lyhne E.K."/>
            <person name="Kogle M.E."/>
            <person name="Kuo A."/>
            <person name="Riley R."/>
            <person name="Clum A."/>
            <person name="Nolan M."/>
            <person name="Lipzen A."/>
            <person name="Salamov A."/>
            <person name="Henrissat B."/>
            <person name="Wiebenga A."/>
            <person name="De vries R.P."/>
            <person name="Grigoriev I.V."/>
            <person name="Mortensen U.H."/>
            <person name="Andersen M.R."/>
            <person name="Baker S.E."/>
        </authorList>
    </citation>
    <scope>NUCLEOTIDE SEQUENCE [LARGE SCALE GENOMIC DNA]</scope>
    <source>
        <strain evidence="1 2">CBS 139.54b</strain>
    </source>
</reference>
<keyword evidence="2" id="KW-1185">Reference proteome</keyword>
<protein>
    <submittedName>
        <fullName evidence="1">Uncharacterized protein</fullName>
    </submittedName>
</protein>
<proteinExistence type="predicted"/>
<name>A0A3F3Q6A4_9EURO</name>
<organism evidence="1 2">
    <name type="scientific">Aspergillus welwitschiae</name>
    <dbReference type="NCBI Taxonomy" id="1341132"/>
    <lineage>
        <taxon>Eukaryota</taxon>
        <taxon>Fungi</taxon>
        <taxon>Dikarya</taxon>
        <taxon>Ascomycota</taxon>
        <taxon>Pezizomycotina</taxon>
        <taxon>Eurotiomycetes</taxon>
        <taxon>Eurotiomycetidae</taxon>
        <taxon>Eurotiales</taxon>
        <taxon>Aspergillaceae</taxon>
        <taxon>Aspergillus</taxon>
        <taxon>Aspergillus subgen. Circumdati</taxon>
    </lineage>
</organism>
<evidence type="ECO:0000313" key="2">
    <source>
        <dbReference type="Proteomes" id="UP000253729"/>
    </source>
</evidence>
<dbReference type="GeneID" id="38143550"/>
<dbReference type="PROSITE" id="PS51257">
    <property type="entry name" value="PROKAR_LIPOPROTEIN"/>
    <property type="match status" value="1"/>
</dbReference>
<sequence>MQSRSTDRTILGDRLRVCATEIALWFTLLILGCSSNCDGALGCSRPWGQLKLELKDHPRLTD</sequence>
<dbReference type="AlphaFoldDB" id="A0A3F3Q6A4"/>
<dbReference type="EMBL" id="KZ852043">
    <property type="protein sequence ID" value="RDH34452.1"/>
    <property type="molecule type" value="Genomic_DNA"/>
</dbReference>